<comment type="caution">
    <text evidence="1">The sequence shown here is derived from an EMBL/GenBank/DDBJ whole genome shotgun (WGS) entry which is preliminary data.</text>
</comment>
<keyword evidence="2" id="KW-1185">Reference proteome</keyword>
<proteinExistence type="predicted"/>
<dbReference type="EMBL" id="LJZO01000064">
    <property type="protein sequence ID" value="ROV88701.1"/>
    <property type="molecule type" value="Genomic_DNA"/>
</dbReference>
<evidence type="ECO:0000313" key="1">
    <source>
        <dbReference type="EMBL" id="ROV88701.1"/>
    </source>
</evidence>
<organism evidence="1 2">
    <name type="scientific">Cytospora chrysosperma</name>
    <name type="common">Cytospora canker fungus</name>
    <name type="synonym">Sphaeria chrysosperma</name>
    <dbReference type="NCBI Taxonomy" id="252740"/>
    <lineage>
        <taxon>Eukaryota</taxon>
        <taxon>Fungi</taxon>
        <taxon>Dikarya</taxon>
        <taxon>Ascomycota</taxon>
        <taxon>Pezizomycotina</taxon>
        <taxon>Sordariomycetes</taxon>
        <taxon>Sordariomycetidae</taxon>
        <taxon>Diaporthales</taxon>
        <taxon>Cytosporaceae</taxon>
        <taxon>Cytospora</taxon>
    </lineage>
</organism>
<reference evidence="1 2" key="1">
    <citation type="submission" date="2015-09" db="EMBL/GenBank/DDBJ databases">
        <title>Host preference determinants of Valsa canker pathogens revealed by comparative genomics.</title>
        <authorList>
            <person name="Yin Z."/>
            <person name="Huang L."/>
        </authorList>
    </citation>
    <scope>NUCLEOTIDE SEQUENCE [LARGE SCALE GENOMIC DNA]</scope>
    <source>
        <strain evidence="1 2">YSFL</strain>
    </source>
</reference>
<evidence type="ECO:0000313" key="2">
    <source>
        <dbReference type="Proteomes" id="UP000284375"/>
    </source>
</evidence>
<name>A0A423VCJ9_CYTCH</name>
<sequence>MDEGLFVNSNWKIRKLWPSSVILASASMEIAYARTDVMDEGLFLPWLFKPCRHDHSWILAGFIRFAMLG</sequence>
<protein>
    <submittedName>
        <fullName evidence="1">Uncharacterized protein</fullName>
    </submittedName>
</protein>
<gene>
    <name evidence="1" type="ORF">VSDG_09494</name>
</gene>
<dbReference type="AlphaFoldDB" id="A0A423VCJ9"/>
<dbReference type="Proteomes" id="UP000284375">
    <property type="component" value="Unassembled WGS sequence"/>
</dbReference>
<accession>A0A423VCJ9</accession>